<dbReference type="PANTHER" id="PTHR37957">
    <property type="entry name" value="BLR7070 PROTEIN"/>
    <property type="match status" value="1"/>
</dbReference>
<keyword evidence="3" id="KW-1185">Reference proteome</keyword>
<dbReference type="Proteomes" id="UP000515808">
    <property type="component" value="Chromosome"/>
</dbReference>
<dbReference type="InterPro" id="IPR027372">
    <property type="entry name" value="Phytase-like_dom"/>
</dbReference>
<evidence type="ECO:0000313" key="2">
    <source>
        <dbReference type="EMBL" id="QNM86038.1"/>
    </source>
</evidence>
<reference evidence="2 3" key="1">
    <citation type="submission" date="2020-08" db="EMBL/GenBank/DDBJ databases">
        <title>Polaribacter sp. L12M9 isolated from gut of the Korean scallop.</title>
        <authorList>
            <person name="Jeong Y.S."/>
        </authorList>
    </citation>
    <scope>NUCLEOTIDE SEQUENCE [LARGE SCALE GENOMIC DNA]</scope>
    <source>
        <strain evidence="2 3">L12M9</strain>
    </source>
</reference>
<evidence type="ECO:0000259" key="1">
    <source>
        <dbReference type="Pfam" id="PF13449"/>
    </source>
</evidence>
<accession>A0A7G9LBN9</accession>
<organism evidence="2 3">
    <name type="scientific">Polaribacter pectinis</name>
    <dbReference type="NCBI Taxonomy" id="2738844"/>
    <lineage>
        <taxon>Bacteria</taxon>
        <taxon>Pseudomonadati</taxon>
        <taxon>Bacteroidota</taxon>
        <taxon>Flavobacteriia</taxon>
        <taxon>Flavobacteriales</taxon>
        <taxon>Flavobacteriaceae</taxon>
    </lineage>
</organism>
<dbReference type="Pfam" id="PF13449">
    <property type="entry name" value="Phytase-like"/>
    <property type="match status" value="1"/>
</dbReference>
<dbReference type="PANTHER" id="PTHR37957:SF1">
    <property type="entry name" value="PHYTASE-LIKE DOMAIN-CONTAINING PROTEIN"/>
    <property type="match status" value="1"/>
</dbReference>
<proteinExistence type="predicted"/>
<dbReference type="RefSeq" id="WP_187482929.1">
    <property type="nucleotide sequence ID" value="NZ_CP060695.1"/>
</dbReference>
<dbReference type="AlphaFoldDB" id="A0A7G9LBN9"/>
<sequence>MKNICTLFIITIVLFSCSVKKQTSLKFLDEYVLQDSIQFKNTIIGGLSGIDYSKGLYYLVVDDARSPRFLKAKIDIHQNKIQSINFKDVVFLNDSSEVFYKENALDLESIFIDEETQEVYFVSEGSIRKNKLPTVFKTDDKGNFVKEFQLPNNLTNLKAIKHNAVFEGSSKSIDKKGFWVAMEGPLKTDGEEPTFTKTSSPIRITYFDKNSQKATKQFAYQLEHITKPAKANINLNGLTAILEYKENNFFIIERTYQSGYGSYGNIVRVFEASIDKETTNVLEIDSLKNTKFTPLKKRLLLNFEDVKKHLTERIIDNIEGITFGPELENGNKTILLISDDNFQIYGKQLNQFILLEISDK</sequence>
<evidence type="ECO:0000313" key="3">
    <source>
        <dbReference type="Proteomes" id="UP000515808"/>
    </source>
</evidence>
<dbReference type="PROSITE" id="PS51257">
    <property type="entry name" value="PROKAR_LIPOPROTEIN"/>
    <property type="match status" value="1"/>
</dbReference>
<dbReference type="EMBL" id="CP060695">
    <property type="protein sequence ID" value="QNM86038.1"/>
    <property type="molecule type" value="Genomic_DNA"/>
</dbReference>
<dbReference type="KEGG" id="ppec:H9W90_02670"/>
<protein>
    <submittedName>
        <fullName evidence="2">Esterase-like activity of phytase family protein</fullName>
    </submittedName>
</protein>
<name>A0A7G9LBN9_9FLAO</name>
<feature type="domain" description="Phytase-like" evidence="1">
    <location>
        <begin position="44"/>
        <end position="342"/>
    </location>
</feature>
<gene>
    <name evidence="2" type="ORF">H9W90_02670</name>
</gene>